<dbReference type="Proteomes" id="UP000019443">
    <property type="component" value="Plasmid pLPU83d"/>
</dbReference>
<evidence type="ECO:0000313" key="2">
    <source>
        <dbReference type="Proteomes" id="UP000019443"/>
    </source>
</evidence>
<keyword evidence="1" id="KW-0614">Plasmid</keyword>
<evidence type="ECO:0000313" key="1">
    <source>
        <dbReference type="EMBL" id="CDM61881.1"/>
    </source>
</evidence>
<dbReference type="PATRIC" id="fig|348824.6.peg.6145"/>
<name>W6S6N2_9HYPH</name>
<reference evidence="1" key="1">
    <citation type="submission" date="2013-11" db="EMBL/GenBank/DDBJ databases">
        <title>Draft genome sequence of the broad-host-range Rhizobium sp. LPU83 strain, a member of the low-genetic diversity Oregon-like Rhizobium sp. group.</title>
        <authorList>
            <person name="Wibberg D."/>
            <person name="Puehler A."/>
            <person name="Schlueter A."/>
        </authorList>
    </citation>
    <scope>NUCLEOTIDE SEQUENCE [LARGE SCALE GENOMIC DNA]</scope>
    <source>
        <strain evidence="1">LPU83</strain>
        <plasmid evidence="1">pLPU83d</plasmid>
    </source>
</reference>
<proteinExistence type="predicted"/>
<gene>
    <name evidence="1" type="ORF">LPU83_pLPU83d_0510</name>
</gene>
<dbReference type="RefSeq" id="WP_024315998.1">
    <property type="nucleotide sequence ID" value="NZ_ATTO01000028.1"/>
</dbReference>
<dbReference type="KEGG" id="rhl:LPU83_pLPU83d_0510"/>
<protein>
    <submittedName>
        <fullName evidence="1">Uncharacterized protein</fullName>
    </submittedName>
</protein>
<geneLocation type="plasmid" evidence="1 2">
    <name>pLPU83d</name>
</geneLocation>
<accession>W6S6N2</accession>
<keyword evidence="2" id="KW-1185">Reference proteome</keyword>
<organism evidence="1 2">
    <name type="scientific">Rhizobium favelukesii</name>
    <dbReference type="NCBI Taxonomy" id="348824"/>
    <lineage>
        <taxon>Bacteria</taxon>
        <taxon>Pseudomonadati</taxon>
        <taxon>Pseudomonadota</taxon>
        <taxon>Alphaproteobacteria</taxon>
        <taxon>Hyphomicrobiales</taxon>
        <taxon>Rhizobiaceae</taxon>
        <taxon>Rhizobium/Agrobacterium group</taxon>
        <taxon>Rhizobium</taxon>
    </lineage>
</organism>
<dbReference type="EMBL" id="HG916855">
    <property type="protein sequence ID" value="CDM61881.1"/>
    <property type="molecule type" value="Genomic_DNA"/>
</dbReference>
<dbReference type="AlphaFoldDB" id="W6S6N2"/>
<dbReference type="HOGENOM" id="CLU_2846875_0_0_5"/>
<sequence length="65" mass="7219">MVLPKIPQYAPKLEDDGTWSITDPETGDIAVVSSGIVLRRLDQGTCLDLVDTLNRFLPHAPERED</sequence>